<dbReference type="SUPFAM" id="SSF52058">
    <property type="entry name" value="L domain-like"/>
    <property type="match status" value="2"/>
</dbReference>
<name>A0A9Q0GA76_9ROSI</name>
<dbReference type="OrthoDB" id="1901675at2759"/>
<sequence>MAASSSNDHPPVKRRKTSNDDDLMKKKYDVFLNFRGRDTRFGFTTNLKEALCDKLGIEVFLDEEGLRGGDDISPVLLQRIQESSISVVIFSKNYADSPWCLDELVQIHDQCMQSPNHVVLPIFYGVDPTHVQELQGDFGKAFMGLLLPKANSDHKNMKNKAKRWKEALSHISNLKGWDSHKFRSQSELIKEIVKDIESKLKHSSMPSLYDDYSSSGLVGMESRVEEVLSLLDSGGSSGSSSRSIRIVGIWGMGGIGKTTLSEIVFKAISSQFDGACFLRNVKEMSQNPTTTLADELLSQLLEIPNLKVGTPKLLPYGFSRRLERRKVLIVVDDVSSSLQLEQLIGDHSEIFGSGSRVIVTSRDRQVLECRCDAIYEVMKLNNADSHQLFKLHAFKENSVIHMDPSFTTLSWEMVRYARGNPLALKVLGCGMFKKDKESWESALRKLKDSPHKDIQDVLKLSYDGLDWKEQQILLDIACVFEGWCVHDIEAILDARHAIEGLMDKCLVTLCRKEDWDERTEMHDLIKQMCKDIVLEENRWDPRKRSRLWRYNDILQVLNQPKGAKRVEALSLDMTQINHMQLSPKAFEELYNLRLLHFYFGGVGYNNHVKLHLPQQGLEYLPNTLRLLHWDLYPAPSLPSNFRPESLVHLEMPESSLTQLWEGENVHLVSLKVCDLRWSKQLIKIMDFSGVPNLEELDLWGCWSLVGIPSSIQLCRKLIKIDVSQCDSLCGFPSDLRLTSLEEVSLYGCPRITELPMLPSTVKSLNSFKSGIKQVAGASIGHLTRLQELRVGEILEEGMPCEIGFLTCLEELSFGGGPTVTSIPRTIHNLTRLKTLHCCFFENLESLPDGIGRLESLGMLFLEGCSKMTSLPSDIGGLTSLTFLTLSGCSSITSLPESLGDLKSLHTLNLGGCVHLKCFPDHDRLPLPVSLVSLDLSGTSIEYLGGEVMKRLSKLKWLHVRDCKRLGGIQLLPAGLSSLDAANCTSLASVSSSSLQYCDLNFVNCFMLDTTDFIESVLYSRALSPLNHHHRGEMKFWMPGDEIPQWFEYKLRSSIQFHSIGSSSSVVVPMLHPHGGRRLIVKSLTIAYVVAPPIPDQIIYYPRQCYALGESGVCFHIANTEAFNAKGVLEAHHVFYSCDWNLDALDRSVWAEFVTPIIPGVQVIQFGVHLSFADGDDFEKLEDQRGGGGGETNQYIMAQDKFEAIVSFMKQNKIKKLDTNNFKALEHWDP</sequence>
<dbReference type="GO" id="GO:0007165">
    <property type="term" value="P:signal transduction"/>
    <property type="evidence" value="ECO:0007669"/>
    <property type="project" value="InterPro"/>
</dbReference>
<protein>
    <recommendedName>
        <fullName evidence="5">TIR domain-containing protein</fullName>
    </recommendedName>
</protein>
<dbReference type="Gene3D" id="3.40.50.300">
    <property type="entry name" value="P-loop containing nucleotide triphosphate hydrolases"/>
    <property type="match status" value="1"/>
</dbReference>
<dbReference type="Gene3D" id="3.80.10.10">
    <property type="entry name" value="Ribonuclease Inhibitor"/>
    <property type="match status" value="3"/>
</dbReference>
<dbReference type="InterPro" id="IPR058192">
    <property type="entry name" value="WHD_ROQ1-like"/>
</dbReference>
<feature type="domain" description="TIR" evidence="5">
    <location>
        <begin position="26"/>
        <end position="200"/>
    </location>
</feature>
<dbReference type="InterPro" id="IPR044974">
    <property type="entry name" value="Disease_R_plants"/>
</dbReference>
<dbReference type="GO" id="GO:0006952">
    <property type="term" value="P:defense response"/>
    <property type="evidence" value="ECO:0007669"/>
    <property type="project" value="UniProtKB-KW"/>
</dbReference>
<evidence type="ECO:0000313" key="6">
    <source>
        <dbReference type="EMBL" id="KAJ4845255.1"/>
    </source>
</evidence>
<dbReference type="Gene3D" id="1.10.8.430">
    <property type="entry name" value="Helical domain of apoptotic protease-activating factors"/>
    <property type="match status" value="1"/>
</dbReference>
<dbReference type="InterPro" id="IPR032675">
    <property type="entry name" value="LRR_dom_sf"/>
</dbReference>
<dbReference type="InterPro" id="IPR000157">
    <property type="entry name" value="TIR_dom"/>
</dbReference>
<dbReference type="SUPFAM" id="SSF46785">
    <property type="entry name" value="Winged helix' DNA-binding domain"/>
    <property type="match status" value="1"/>
</dbReference>
<dbReference type="Proteomes" id="UP001141552">
    <property type="component" value="Unassembled WGS sequence"/>
</dbReference>
<dbReference type="PROSITE" id="PS50104">
    <property type="entry name" value="TIR"/>
    <property type="match status" value="1"/>
</dbReference>
<dbReference type="PANTHER" id="PTHR11017">
    <property type="entry name" value="LEUCINE-RICH REPEAT-CONTAINING PROTEIN"/>
    <property type="match status" value="1"/>
</dbReference>
<dbReference type="FunFam" id="3.40.50.10140:FF:000007">
    <property type="entry name" value="Disease resistance protein (TIR-NBS-LRR class)"/>
    <property type="match status" value="1"/>
</dbReference>
<keyword evidence="3" id="KW-0611">Plant defense</keyword>
<evidence type="ECO:0000256" key="3">
    <source>
        <dbReference type="ARBA" id="ARBA00022821"/>
    </source>
</evidence>
<dbReference type="Pfam" id="PF01582">
    <property type="entry name" value="TIR"/>
    <property type="match status" value="1"/>
</dbReference>
<dbReference type="Gene3D" id="3.40.50.10140">
    <property type="entry name" value="Toll/interleukin-1 receptor homology (TIR) domain"/>
    <property type="match status" value="1"/>
</dbReference>
<dbReference type="SUPFAM" id="SSF52540">
    <property type="entry name" value="P-loop containing nucleoside triphosphate hydrolases"/>
    <property type="match status" value="1"/>
</dbReference>
<dbReference type="InterPro" id="IPR002182">
    <property type="entry name" value="NB-ARC"/>
</dbReference>
<dbReference type="PRINTS" id="PR00364">
    <property type="entry name" value="DISEASERSIST"/>
</dbReference>
<dbReference type="InterPro" id="IPR035897">
    <property type="entry name" value="Toll_tir_struct_dom_sf"/>
</dbReference>
<keyword evidence="4" id="KW-0520">NAD</keyword>
<keyword evidence="7" id="KW-1185">Reference proteome</keyword>
<dbReference type="SUPFAM" id="SSF52200">
    <property type="entry name" value="Toll/Interleukin receptor TIR domain"/>
    <property type="match status" value="1"/>
</dbReference>
<dbReference type="InterPro" id="IPR042197">
    <property type="entry name" value="Apaf_helical"/>
</dbReference>
<accession>A0A9Q0GA76</accession>
<evidence type="ECO:0000256" key="2">
    <source>
        <dbReference type="ARBA" id="ARBA00022737"/>
    </source>
</evidence>
<dbReference type="InterPro" id="IPR027417">
    <property type="entry name" value="P-loop_NTPase"/>
</dbReference>
<evidence type="ECO:0000259" key="5">
    <source>
        <dbReference type="PROSITE" id="PS50104"/>
    </source>
</evidence>
<dbReference type="InterPro" id="IPR036390">
    <property type="entry name" value="WH_DNA-bd_sf"/>
</dbReference>
<evidence type="ECO:0000313" key="7">
    <source>
        <dbReference type="Proteomes" id="UP001141552"/>
    </source>
</evidence>
<comment type="caution">
    <text evidence="6">The sequence shown here is derived from an EMBL/GenBank/DDBJ whole genome shotgun (WGS) entry which is preliminary data.</text>
</comment>
<dbReference type="SMART" id="SM00255">
    <property type="entry name" value="TIR"/>
    <property type="match status" value="1"/>
</dbReference>
<dbReference type="Pfam" id="PF23282">
    <property type="entry name" value="WHD_ROQ1"/>
    <property type="match status" value="1"/>
</dbReference>
<dbReference type="EMBL" id="JAKUCV010001733">
    <property type="protein sequence ID" value="KAJ4845255.1"/>
    <property type="molecule type" value="Genomic_DNA"/>
</dbReference>
<evidence type="ECO:0000256" key="4">
    <source>
        <dbReference type="ARBA" id="ARBA00023027"/>
    </source>
</evidence>
<organism evidence="6 7">
    <name type="scientific">Turnera subulata</name>
    <dbReference type="NCBI Taxonomy" id="218843"/>
    <lineage>
        <taxon>Eukaryota</taxon>
        <taxon>Viridiplantae</taxon>
        <taxon>Streptophyta</taxon>
        <taxon>Embryophyta</taxon>
        <taxon>Tracheophyta</taxon>
        <taxon>Spermatophyta</taxon>
        <taxon>Magnoliopsida</taxon>
        <taxon>eudicotyledons</taxon>
        <taxon>Gunneridae</taxon>
        <taxon>Pentapetalae</taxon>
        <taxon>rosids</taxon>
        <taxon>fabids</taxon>
        <taxon>Malpighiales</taxon>
        <taxon>Passifloraceae</taxon>
        <taxon>Turnera</taxon>
    </lineage>
</organism>
<dbReference type="GO" id="GO:0043531">
    <property type="term" value="F:ADP binding"/>
    <property type="evidence" value="ECO:0007669"/>
    <property type="project" value="InterPro"/>
</dbReference>
<keyword evidence="1" id="KW-0433">Leucine-rich repeat</keyword>
<keyword evidence="2" id="KW-0677">Repeat</keyword>
<reference evidence="6" key="1">
    <citation type="submission" date="2022-02" db="EMBL/GenBank/DDBJ databases">
        <authorList>
            <person name="Henning P.M."/>
            <person name="McCubbin A.G."/>
            <person name="Shore J.S."/>
        </authorList>
    </citation>
    <scope>NUCLEOTIDE SEQUENCE</scope>
    <source>
        <strain evidence="6">F60SS</strain>
        <tissue evidence="6">Leaves</tissue>
    </source>
</reference>
<dbReference type="PANTHER" id="PTHR11017:SF555">
    <property type="entry name" value="TIR-NBS-LRR RCT1-LIKE RESISTANCE PROTEIN"/>
    <property type="match status" value="1"/>
</dbReference>
<dbReference type="AlphaFoldDB" id="A0A9Q0GA76"/>
<proteinExistence type="predicted"/>
<reference evidence="6" key="2">
    <citation type="journal article" date="2023" name="Plants (Basel)">
        <title>Annotation of the Turnera subulata (Passifloraceae) Draft Genome Reveals the S-Locus Evolved after the Divergence of Turneroideae from Passifloroideae in a Stepwise Manner.</title>
        <authorList>
            <person name="Henning P.M."/>
            <person name="Roalson E.H."/>
            <person name="Mir W."/>
            <person name="McCubbin A.G."/>
            <person name="Shore J.S."/>
        </authorList>
    </citation>
    <scope>NUCLEOTIDE SEQUENCE</scope>
    <source>
        <strain evidence="6">F60SS</strain>
    </source>
</reference>
<gene>
    <name evidence="6" type="ORF">Tsubulata_045479</name>
</gene>
<dbReference type="Pfam" id="PF00931">
    <property type="entry name" value="NB-ARC"/>
    <property type="match status" value="1"/>
</dbReference>
<evidence type="ECO:0000256" key="1">
    <source>
        <dbReference type="ARBA" id="ARBA00022614"/>
    </source>
</evidence>